<organism evidence="4">
    <name type="scientific">Desulfobacca acetoxidans</name>
    <dbReference type="NCBI Taxonomy" id="60893"/>
    <lineage>
        <taxon>Bacteria</taxon>
        <taxon>Pseudomonadati</taxon>
        <taxon>Thermodesulfobacteriota</taxon>
        <taxon>Desulfobaccia</taxon>
        <taxon>Desulfobaccales</taxon>
        <taxon>Desulfobaccaceae</taxon>
        <taxon>Desulfobacca</taxon>
    </lineage>
</organism>
<dbReference type="GO" id="GO:0016810">
    <property type="term" value="F:hydrolase activity, acting on carbon-nitrogen (but not peptide) bonds"/>
    <property type="evidence" value="ECO:0007669"/>
    <property type="project" value="InterPro"/>
</dbReference>
<evidence type="ECO:0000259" key="3">
    <source>
        <dbReference type="PROSITE" id="PS51677"/>
    </source>
</evidence>
<dbReference type="PANTHER" id="PTHR34216">
    <property type="match status" value="1"/>
</dbReference>
<protein>
    <submittedName>
        <fullName evidence="4">Polysaccharide deacetylase family protein</fullName>
    </submittedName>
</protein>
<dbReference type="CDD" id="cd10918">
    <property type="entry name" value="CE4_NodB_like_5s_6s"/>
    <property type="match status" value="1"/>
</dbReference>
<feature type="chain" id="PRO_5028182244" evidence="2">
    <location>
        <begin position="25"/>
        <end position="267"/>
    </location>
</feature>
<gene>
    <name evidence="4" type="ORF">ENW96_12190</name>
</gene>
<evidence type="ECO:0000256" key="1">
    <source>
        <dbReference type="ARBA" id="ARBA00022729"/>
    </source>
</evidence>
<evidence type="ECO:0000256" key="2">
    <source>
        <dbReference type="SAM" id="SignalP"/>
    </source>
</evidence>
<accession>A0A7C3UZ59</accession>
<dbReference type="InterPro" id="IPR051398">
    <property type="entry name" value="Polysacch_Deacetylase"/>
</dbReference>
<keyword evidence="1 2" id="KW-0732">Signal</keyword>
<dbReference type="PANTHER" id="PTHR34216:SF7">
    <property type="entry name" value="POLY-BETA-1,6-N-ACETYL-D-GLUCOSAMINE N-DEACETYLASE"/>
    <property type="match status" value="1"/>
</dbReference>
<dbReference type="EMBL" id="DTMF01000297">
    <property type="protein sequence ID" value="HGF35116.1"/>
    <property type="molecule type" value="Genomic_DNA"/>
</dbReference>
<reference evidence="4" key="1">
    <citation type="journal article" date="2020" name="mSystems">
        <title>Genome- and Community-Level Interaction Insights into Carbon Utilization and Element Cycling Functions of Hydrothermarchaeota in Hydrothermal Sediment.</title>
        <authorList>
            <person name="Zhou Z."/>
            <person name="Liu Y."/>
            <person name="Xu W."/>
            <person name="Pan J."/>
            <person name="Luo Z.H."/>
            <person name="Li M."/>
        </authorList>
    </citation>
    <scope>NUCLEOTIDE SEQUENCE [LARGE SCALE GENOMIC DNA]</scope>
    <source>
        <strain evidence="4">SpSt-897</strain>
    </source>
</reference>
<comment type="caution">
    <text evidence="4">The sequence shown here is derived from an EMBL/GenBank/DDBJ whole genome shotgun (WGS) entry which is preliminary data.</text>
</comment>
<evidence type="ECO:0000313" key="4">
    <source>
        <dbReference type="EMBL" id="HGF35116.1"/>
    </source>
</evidence>
<dbReference type="InterPro" id="IPR002509">
    <property type="entry name" value="NODB_dom"/>
</dbReference>
<dbReference type="PROSITE" id="PS51677">
    <property type="entry name" value="NODB"/>
    <property type="match status" value="1"/>
</dbReference>
<dbReference type="GO" id="GO:0005975">
    <property type="term" value="P:carbohydrate metabolic process"/>
    <property type="evidence" value="ECO:0007669"/>
    <property type="project" value="InterPro"/>
</dbReference>
<dbReference type="InterPro" id="IPR011330">
    <property type="entry name" value="Glyco_hydro/deAcase_b/a-brl"/>
</dbReference>
<dbReference type="Pfam" id="PF01522">
    <property type="entry name" value="Polysacc_deac_1"/>
    <property type="match status" value="1"/>
</dbReference>
<proteinExistence type="predicted"/>
<dbReference type="AlphaFoldDB" id="A0A7C3UZ59"/>
<sequence length="267" mass="30275">MRVYRFFLGILALALFICGTAAWAAEEAAVPVLCYHRFGPTKADSMTVTTPVFEGQMKWLKDNGYTVIPLRTLVNYLRGEGPAPPPKSVVLTADDAHKTVYRDMWPVVRKYNMPVTLFIYPSCVSNPRAPYAMTWEQLQELKNTGLFDMQSHTLWHPNFKKDKKKLTPQAYQKLVSEQLTKSKAILEKKFGTKVDLLAWPFGIYDDELEKEAAKAGYVAAFSIDRRHACKAEPMMAQPRYLMANGDGIKNFAAIIEGRAQEKGHKTY</sequence>
<dbReference type="SUPFAM" id="SSF88713">
    <property type="entry name" value="Glycoside hydrolase/deacetylase"/>
    <property type="match status" value="1"/>
</dbReference>
<feature type="domain" description="NodB homology" evidence="3">
    <location>
        <begin position="87"/>
        <end position="267"/>
    </location>
</feature>
<feature type="signal peptide" evidence="2">
    <location>
        <begin position="1"/>
        <end position="24"/>
    </location>
</feature>
<dbReference type="Gene3D" id="3.20.20.370">
    <property type="entry name" value="Glycoside hydrolase/deacetylase"/>
    <property type="match status" value="1"/>
</dbReference>
<name>A0A7C3UZ59_9BACT</name>